<name>A0A345XSQ0_9ACTN</name>
<dbReference type="AlphaFoldDB" id="A0A345XSQ0"/>
<gene>
    <name evidence="1" type="ORF">DVA86_20450</name>
</gene>
<dbReference type="EMBL" id="CP031320">
    <property type="protein sequence ID" value="AXK34666.1"/>
    <property type="molecule type" value="Genomic_DNA"/>
</dbReference>
<evidence type="ECO:0000313" key="2">
    <source>
        <dbReference type="Proteomes" id="UP000254425"/>
    </source>
</evidence>
<organism evidence="1 2">
    <name type="scientific">Streptomyces armeniacus</name>
    <dbReference type="NCBI Taxonomy" id="83291"/>
    <lineage>
        <taxon>Bacteria</taxon>
        <taxon>Bacillati</taxon>
        <taxon>Actinomycetota</taxon>
        <taxon>Actinomycetes</taxon>
        <taxon>Kitasatosporales</taxon>
        <taxon>Streptomycetaceae</taxon>
        <taxon>Streptomyces</taxon>
    </lineage>
</organism>
<dbReference type="RefSeq" id="WP_208880252.1">
    <property type="nucleotide sequence ID" value="NZ_CP031320.1"/>
</dbReference>
<dbReference type="Proteomes" id="UP000254425">
    <property type="component" value="Chromosome"/>
</dbReference>
<reference evidence="1 2" key="1">
    <citation type="submission" date="2018-07" db="EMBL/GenBank/DDBJ databases">
        <title>Draft genome of the type strain Streptomyces armeniacus ATCC 15676.</title>
        <authorList>
            <person name="Labana P."/>
            <person name="Gosse J.T."/>
            <person name="Boddy C.N."/>
        </authorList>
    </citation>
    <scope>NUCLEOTIDE SEQUENCE [LARGE SCALE GENOMIC DNA]</scope>
    <source>
        <strain evidence="1 2">ATCC 15676</strain>
    </source>
</reference>
<protein>
    <submittedName>
        <fullName evidence="1">Uncharacterized protein</fullName>
    </submittedName>
</protein>
<sequence>MDAIPLALDGYLDAIPSPGATHGTARFRLIASPTDDVADESIWVCATRDPRIAHALLTEIHPGDLLRVTGYLLLPDGTASTARLSVDTLEVLATAPLQELHDMVLDRYGPYAVVYDADRDHVPVFTTAGTWVGEAANPDAIGDLIAAFESDGPPPSAP</sequence>
<dbReference type="KEGG" id="sarm:DVA86_20450"/>
<evidence type="ECO:0000313" key="1">
    <source>
        <dbReference type="EMBL" id="AXK34666.1"/>
    </source>
</evidence>
<keyword evidence="2" id="KW-1185">Reference proteome</keyword>
<accession>A0A345XSQ0</accession>
<proteinExistence type="predicted"/>